<feature type="domain" description="VOC" evidence="2">
    <location>
        <begin position="51"/>
        <end position="161"/>
    </location>
</feature>
<gene>
    <name evidence="3" type="ORF">B9Y64_21645</name>
</gene>
<evidence type="ECO:0000256" key="1">
    <source>
        <dbReference type="SAM" id="SignalP"/>
    </source>
</evidence>
<dbReference type="Pfam" id="PF00903">
    <property type="entry name" value="Glyoxalase"/>
    <property type="match status" value="1"/>
</dbReference>
<evidence type="ECO:0000259" key="2">
    <source>
        <dbReference type="PROSITE" id="PS51819"/>
    </source>
</evidence>
<name>A0A2J0U2Z1_STEMA</name>
<dbReference type="SUPFAM" id="SSF54593">
    <property type="entry name" value="Glyoxalase/Bleomycin resistance protein/Dihydroxybiphenyl dioxygenase"/>
    <property type="match status" value="1"/>
</dbReference>
<evidence type="ECO:0000313" key="4">
    <source>
        <dbReference type="Proteomes" id="UP000230167"/>
    </source>
</evidence>
<dbReference type="PROSITE" id="PS51819">
    <property type="entry name" value="VOC"/>
    <property type="match status" value="1"/>
</dbReference>
<dbReference type="Gene3D" id="3.10.180.10">
    <property type="entry name" value="2,3-Dihydroxybiphenyl 1,2-Dioxygenase, domain 1"/>
    <property type="match status" value="1"/>
</dbReference>
<evidence type="ECO:0000313" key="3">
    <source>
        <dbReference type="EMBL" id="PJL22938.1"/>
    </source>
</evidence>
<sequence>MPVHRELLVNPTPKRKGISMRKLLYAIALCTANAASAYAAENHVGSLDERTAQSAVELFCQNLDPAVAFYEKLGFEVERQARPFTAMRGYGMYIFLNSHEHTIQGERWVTLRVITPDVDQLAKRFEASGVKFEHPLGDRDYGMREFTVVDPCGFVVRFARPLEWGVAGTAAKAP</sequence>
<dbReference type="InterPro" id="IPR029068">
    <property type="entry name" value="Glyas_Bleomycin-R_OHBP_Dase"/>
</dbReference>
<protein>
    <recommendedName>
        <fullName evidence="2">VOC domain-containing protein</fullName>
    </recommendedName>
</protein>
<keyword evidence="1" id="KW-0732">Signal</keyword>
<dbReference type="Proteomes" id="UP000230167">
    <property type="component" value="Unassembled WGS sequence"/>
</dbReference>
<dbReference type="InterPro" id="IPR004360">
    <property type="entry name" value="Glyas_Fos-R_dOase_dom"/>
</dbReference>
<comment type="caution">
    <text evidence="3">The sequence shown here is derived from an EMBL/GenBank/DDBJ whole genome shotgun (WGS) entry which is preliminary data.</text>
</comment>
<reference evidence="3 4" key="1">
    <citation type="journal article" date="2017" name="Front. Microbiol.">
        <title>Double-Face Meets the Bacterial World: The Opportunistic Pathogen Stenotrophomonas maltophilia.</title>
        <authorList>
            <person name="Lira F."/>
            <person name="Berg G."/>
            <person name="Martinez J.L."/>
        </authorList>
    </citation>
    <scope>NUCLEOTIDE SEQUENCE [LARGE SCALE GENOMIC DNA]</scope>
    <source>
        <strain evidence="3 4">EA1</strain>
    </source>
</reference>
<accession>A0A2J0U2Z1</accession>
<organism evidence="3 4">
    <name type="scientific">Stenotrophomonas maltophilia</name>
    <name type="common">Pseudomonas maltophilia</name>
    <name type="synonym">Xanthomonas maltophilia</name>
    <dbReference type="NCBI Taxonomy" id="40324"/>
    <lineage>
        <taxon>Bacteria</taxon>
        <taxon>Pseudomonadati</taxon>
        <taxon>Pseudomonadota</taxon>
        <taxon>Gammaproteobacteria</taxon>
        <taxon>Lysobacterales</taxon>
        <taxon>Lysobacteraceae</taxon>
        <taxon>Stenotrophomonas</taxon>
        <taxon>Stenotrophomonas maltophilia group</taxon>
    </lineage>
</organism>
<dbReference type="EMBL" id="NEQV01000011">
    <property type="protein sequence ID" value="PJL22938.1"/>
    <property type="molecule type" value="Genomic_DNA"/>
</dbReference>
<feature type="signal peptide" evidence="1">
    <location>
        <begin position="1"/>
        <end position="39"/>
    </location>
</feature>
<dbReference type="InterPro" id="IPR037523">
    <property type="entry name" value="VOC_core"/>
</dbReference>
<feature type="chain" id="PRO_5014382443" description="VOC domain-containing protein" evidence="1">
    <location>
        <begin position="40"/>
        <end position="174"/>
    </location>
</feature>
<proteinExistence type="predicted"/>
<dbReference type="AlphaFoldDB" id="A0A2J0U2Z1"/>